<dbReference type="InterPro" id="IPR029060">
    <property type="entry name" value="PIN-like_dom_sf"/>
</dbReference>
<evidence type="ECO:0000313" key="2">
    <source>
        <dbReference type="EMBL" id="MDM8561973.1"/>
    </source>
</evidence>
<feature type="domain" description="PIN" evidence="1">
    <location>
        <begin position="62"/>
        <end position="120"/>
    </location>
</feature>
<dbReference type="InterPro" id="IPR002716">
    <property type="entry name" value="PIN_dom"/>
</dbReference>
<proteinExistence type="predicted"/>
<evidence type="ECO:0000259" key="1">
    <source>
        <dbReference type="Pfam" id="PF01850"/>
    </source>
</evidence>
<dbReference type="Proteomes" id="UP001171945">
    <property type="component" value="Unassembled WGS sequence"/>
</dbReference>
<reference evidence="2" key="1">
    <citation type="submission" date="2023-06" db="EMBL/GenBank/DDBJ databases">
        <title>Uncultivated large filamentous bacteria from sulfidic sediments reveal new species and different genomic features in energy metabolism and defense.</title>
        <authorList>
            <person name="Fonseca A."/>
        </authorList>
    </citation>
    <scope>NUCLEOTIDE SEQUENCE</scope>
    <source>
        <strain evidence="2">HSG4</strain>
    </source>
</reference>
<dbReference type="Gene3D" id="3.40.50.1010">
    <property type="entry name" value="5'-nuclease"/>
    <property type="match status" value="1"/>
</dbReference>
<evidence type="ECO:0000313" key="3">
    <source>
        <dbReference type="Proteomes" id="UP001171945"/>
    </source>
</evidence>
<dbReference type="Pfam" id="PF01850">
    <property type="entry name" value="PIN"/>
    <property type="match status" value="1"/>
</dbReference>
<feature type="non-terminal residue" evidence="2">
    <location>
        <position position="1"/>
    </location>
</feature>
<dbReference type="SUPFAM" id="SSF88723">
    <property type="entry name" value="PIN domain-like"/>
    <property type="match status" value="1"/>
</dbReference>
<sequence length="145" mass="17002">IYLDYNCFQRGFDDLQQIRIQLEALACEWIFEQAEMEHLTLAWSFIHDDENHLCPFLDRQIEALRLSELCTVKIAPETEIYNRAKDFHKTANLSPKDAIHVACAEFIKACYFITCDDRLLKQTNRLNLCLEAMNPVNYLIKLETA</sequence>
<protein>
    <submittedName>
        <fullName evidence="2">PIN domain-containing protein</fullName>
    </submittedName>
</protein>
<comment type="caution">
    <text evidence="2">The sequence shown here is derived from an EMBL/GenBank/DDBJ whole genome shotgun (WGS) entry which is preliminary data.</text>
</comment>
<organism evidence="2 3">
    <name type="scientific">Candidatus Marithioploca araucensis</name>
    <dbReference type="NCBI Taxonomy" id="70273"/>
    <lineage>
        <taxon>Bacteria</taxon>
        <taxon>Pseudomonadati</taxon>
        <taxon>Pseudomonadota</taxon>
        <taxon>Gammaproteobacteria</taxon>
        <taxon>Thiotrichales</taxon>
        <taxon>Thiotrichaceae</taxon>
        <taxon>Candidatus Marithioploca</taxon>
    </lineage>
</organism>
<keyword evidence="3" id="KW-1185">Reference proteome</keyword>
<dbReference type="EMBL" id="JAUCGM010000030">
    <property type="protein sequence ID" value="MDM8561973.1"/>
    <property type="molecule type" value="Genomic_DNA"/>
</dbReference>
<gene>
    <name evidence="2" type="ORF">QUF54_01305</name>
</gene>
<accession>A0ABT7VSG0</accession>
<name>A0ABT7VSG0_9GAMM</name>